<reference evidence="3" key="1">
    <citation type="submission" date="2013-09" db="EMBL/GenBank/DDBJ databases">
        <title>Corchorus olitorius genome sequencing.</title>
        <authorList>
            <person name="Alam M."/>
            <person name="Haque M.S."/>
            <person name="Islam M.S."/>
            <person name="Emdad E.M."/>
            <person name="Islam M.M."/>
            <person name="Ahmed B."/>
            <person name="Halim A."/>
            <person name="Hossen Q.M.M."/>
            <person name="Hossain M.Z."/>
            <person name="Ahmed R."/>
            <person name="Khan M.M."/>
            <person name="Islam R."/>
            <person name="Rashid M.M."/>
            <person name="Khan S.A."/>
            <person name="Rahman M.S."/>
            <person name="Alam M."/>
            <person name="Yahiya A.S."/>
            <person name="Khan M.S."/>
            <person name="Azam M.S."/>
            <person name="Haque T."/>
            <person name="Lashkar M.Z.H."/>
            <person name="Akhand A.I."/>
            <person name="Morshed G."/>
            <person name="Roy S."/>
            <person name="Uddin K.S."/>
            <person name="Rabeya T."/>
            <person name="Hossain A.S."/>
            <person name="Chowdhury A."/>
            <person name="Snigdha A.R."/>
            <person name="Mortoza M.S."/>
            <person name="Matin S.A."/>
            <person name="Hoque S.M.E."/>
            <person name="Islam M.K."/>
            <person name="Roy D.K."/>
            <person name="Haider R."/>
            <person name="Moosa M.M."/>
            <person name="Elias S.M."/>
            <person name="Hasan A.M."/>
            <person name="Jahan S."/>
            <person name="Shafiuddin M."/>
            <person name="Mahmood N."/>
            <person name="Shommy N.S."/>
        </authorList>
    </citation>
    <scope>NUCLEOTIDE SEQUENCE [LARGE SCALE GENOMIC DNA]</scope>
    <source>
        <strain evidence="3">cv. O-4</strain>
    </source>
</reference>
<evidence type="ECO:0000313" key="3">
    <source>
        <dbReference type="Proteomes" id="UP000187203"/>
    </source>
</evidence>
<gene>
    <name evidence="2" type="ORF">COLO4_07845</name>
</gene>
<organism evidence="2 3">
    <name type="scientific">Corchorus olitorius</name>
    <dbReference type="NCBI Taxonomy" id="93759"/>
    <lineage>
        <taxon>Eukaryota</taxon>
        <taxon>Viridiplantae</taxon>
        <taxon>Streptophyta</taxon>
        <taxon>Embryophyta</taxon>
        <taxon>Tracheophyta</taxon>
        <taxon>Spermatophyta</taxon>
        <taxon>Magnoliopsida</taxon>
        <taxon>eudicotyledons</taxon>
        <taxon>Gunneridae</taxon>
        <taxon>Pentapetalae</taxon>
        <taxon>rosids</taxon>
        <taxon>malvids</taxon>
        <taxon>Malvales</taxon>
        <taxon>Malvaceae</taxon>
        <taxon>Grewioideae</taxon>
        <taxon>Apeibeae</taxon>
        <taxon>Corchorus</taxon>
    </lineage>
</organism>
<evidence type="ECO:0000313" key="2">
    <source>
        <dbReference type="EMBL" id="OMP06853.1"/>
    </source>
</evidence>
<keyword evidence="1" id="KW-1133">Transmembrane helix</keyword>
<dbReference type="AlphaFoldDB" id="A0A1R3KID3"/>
<sequence length="128" mass="14278">MGDSNSYDSAVSIDSESWHWNASNECLVGALVVIVMVMALLFFKYSCSRLRPEIPIPPSHQYESDQKAEKVKNAVAEVFVIMAGDEKPSCLAKPSCYQPCDEQRSMGASWLMWPTEAPMQESLSELLI</sequence>
<name>A0A1R3KID3_9ROSI</name>
<evidence type="ECO:0000256" key="1">
    <source>
        <dbReference type="SAM" id="Phobius"/>
    </source>
</evidence>
<keyword evidence="3" id="KW-1185">Reference proteome</keyword>
<protein>
    <submittedName>
        <fullName evidence="2">Uncharacterized protein</fullName>
    </submittedName>
</protein>
<dbReference type="OrthoDB" id="998869at2759"/>
<comment type="caution">
    <text evidence="2">The sequence shown here is derived from an EMBL/GenBank/DDBJ whole genome shotgun (WGS) entry which is preliminary data.</text>
</comment>
<proteinExistence type="predicted"/>
<accession>A0A1R3KID3</accession>
<feature type="transmembrane region" description="Helical" evidence="1">
    <location>
        <begin position="20"/>
        <end position="43"/>
    </location>
</feature>
<keyword evidence="1" id="KW-0472">Membrane</keyword>
<keyword evidence="1" id="KW-0812">Transmembrane</keyword>
<dbReference type="Proteomes" id="UP000187203">
    <property type="component" value="Unassembled WGS sequence"/>
</dbReference>
<dbReference type="EMBL" id="AWUE01013483">
    <property type="protein sequence ID" value="OMP06853.1"/>
    <property type="molecule type" value="Genomic_DNA"/>
</dbReference>